<dbReference type="Pfam" id="PF13798">
    <property type="entry name" value="PCYCGC"/>
    <property type="match status" value="1"/>
</dbReference>
<dbReference type="InterPro" id="IPR025673">
    <property type="entry name" value="PCYCGC"/>
</dbReference>
<proteinExistence type="predicted"/>
<dbReference type="Proteomes" id="UP000253314">
    <property type="component" value="Unassembled WGS sequence"/>
</dbReference>
<gene>
    <name evidence="1" type="ORF">DS031_11815</name>
</gene>
<dbReference type="AlphaFoldDB" id="A0A366XUR9"/>
<protein>
    <recommendedName>
        <fullName evidence="3">Lipoprotein</fullName>
    </recommendedName>
</protein>
<organism evidence="1 2">
    <name type="scientific">Bacillus taeanensis</name>
    <dbReference type="NCBI Taxonomy" id="273032"/>
    <lineage>
        <taxon>Bacteria</taxon>
        <taxon>Bacillati</taxon>
        <taxon>Bacillota</taxon>
        <taxon>Bacilli</taxon>
        <taxon>Bacillales</taxon>
        <taxon>Bacillaceae</taxon>
        <taxon>Bacillus</taxon>
    </lineage>
</organism>
<accession>A0A366XUR9</accession>
<dbReference type="RefSeq" id="WP_113806290.1">
    <property type="nucleotide sequence ID" value="NZ_QOCW01000011.1"/>
</dbReference>
<evidence type="ECO:0000313" key="1">
    <source>
        <dbReference type="EMBL" id="RBW69318.1"/>
    </source>
</evidence>
<dbReference type="PROSITE" id="PS51257">
    <property type="entry name" value="PROKAR_LIPOPROTEIN"/>
    <property type="match status" value="1"/>
</dbReference>
<sequence>MKIKALFTAAYFGGLVIVSGCGGNNDSGSQEAQEHHQEVVNGDIRELTASVSELPAFLDEKHENIQNIYALVPKYQHVLESMPCYCGCGDSVGHKNNYDCFIQENNEDGSIVWDDHGTKCGVCLEIAAASMKMSADGKSLLETRQTIDEQYKTGYANPTPTPMPEA</sequence>
<dbReference type="EMBL" id="QOCW01000011">
    <property type="protein sequence ID" value="RBW69318.1"/>
    <property type="molecule type" value="Genomic_DNA"/>
</dbReference>
<dbReference type="OrthoDB" id="2654667at2"/>
<comment type="caution">
    <text evidence="1">The sequence shown here is derived from an EMBL/GenBank/DDBJ whole genome shotgun (WGS) entry which is preliminary data.</text>
</comment>
<evidence type="ECO:0000313" key="2">
    <source>
        <dbReference type="Proteomes" id="UP000253314"/>
    </source>
</evidence>
<evidence type="ECO:0008006" key="3">
    <source>
        <dbReference type="Google" id="ProtNLM"/>
    </source>
</evidence>
<name>A0A366XUR9_9BACI</name>
<keyword evidence="2" id="KW-1185">Reference proteome</keyword>
<reference evidence="1 2" key="1">
    <citation type="submission" date="2018-07" db="EMBL/GenBank/DDBJ databases">
        <title>Lottiidibacillus patelloidae gen. nov., sp. nov., isolated from the intestinal tract of a marine limpet and the reclassification of B. taeanensis BH030017T, B. algicola KMM 3737T and B. hwajinpoensis SW-72T as genus Lottiidibacillus.</title>
        <authorList>
            <person name="Liu R."/>
            <person name="Huang Z."/>
        </authorList>
    </citation>
    <scope>NUCLEOTIDE SEQUENCE [LARGE SCALE GENOMIC DNA]</scope>
    <source>
        <strain evidence="1 2">BH030017</strain>
    </source>
</reference>